<evidence type="ECO:0000313" key="2">
    <source>
        <dbReference type="EMBL" id="KKL68060.1"/>
    </source>
</evidence>
<keyword evidence="1" id="KW-0175">Coiled coil</keyword>
<feature type="coiled-coil region" evidence="1">
    <location>
        <begin position="54"/>
        <end position="160"/>
    </location>
</feature>
<accession>A0A0F9GF35</accession>
<reference evidence="2" key="1">
    <citation type="journal article" date="2015" name="Nature">
        <title>Complex archaea that bridge the gap between prokaryotes and eukaryotes.</title>
        <authorList>
            <person name="Spang A."/>
            <person name="Saw J.H."/>
            <person name="Jorgensen S.L."/>
            <person name="Zaremba-Niedzwiedzka K."/>
            <person name="Martijn J."/>
            <person name="Lind A.E."/>
            <person name="van Eijk R."/>
            <person name="Schleper C."/>
            <person name="Guy L."/>
            <person name="Ettema T.J."/>
        </authorList>
    </citation>
    <scope>NUCLEOTIDE SEQUENCE</scope>
</reference>
<organism evidence="2">
    <name type="scientific">marine sediment metagenome</name>
    <dbReference type="NCBI Taxonomy" id="412755"/>
    <lineage>
        <taxon>unclassified sequences</taxon>
        <taxon>metagenomes</taxon>
        <taxon>ecological metagenomes</taxon>
    </lineage>
</organism>
<dbReference type="EMBL" id="LAZR01026654">
    <property type="protein sequence ID" value="KKL68060.1"/>
    <property type="molecule type" value="Genomic_DNA"/>
</dbReference>
<comment type="caution">
    <text evidence="2">The sequence shown here is derived from an EMBL/GenBank/DDBJ whole genome shotgun (WGS) entry which is preliminary data.</text>
</comment>
<protein>
    <submittedName>
        <fullName evidence="2">Uncharacterized protein</fullName>
    </submittedName>
</protein>
<proteinExistence type="predicted"/>
<dbReference type="AlphaFoldDB" id="A0A0F9GF35"/>
<evidence type="ECO:0000256" key="1">
    <source>
        <dbReference type="SAM" id="Coils"/>
    </source>
</evidence>
<gene>
    <name evidence="2" type="ORF">LCGC14_2128750</name>
</gene>
<sequence>MPDITIREAVQILSAVSQQLRAAKMLEEALKVALAIEEVVKVKTSEKDVLDVQISEFHDKLIKLGNELEEEEEKKSVALVRFSAVTATAQAEAAEAQRKSEKKIKELEEEYKGWSVKLKSEHTVLVGNLKEHIKGKEEELASIEAKLRTARNDIAKAKERLG</sequence>
<name>A0A0F9GF35_9ZZZZ</name>